<name>A0ABY3RV46_9MICO</name>
<gene>
    <name evidence="1" type="ORF">K8F61_00555</name>
</gene>
<accession>A0ABY3RV46</accession>
<evidence type="ECO:0000313" key="1">
    <source>
        <dbReference type="EMBL" id="UGS26764.1"/>
    </source>
</evidence>
<dbReference type="Pfam" id="PF19455">
    <property type="entry name" value="DUF5993"/>
    <property type="match status" value="1"/>
</dbReference>
<proteinExistence type="predicted"/>
<evidence type="ECO:0000313" key="2">
    <source>
        <dbReference type="Proteomes" id="UP001199642"/>
    </source>
</evidence>
<dbReference type="Proteomes" id="UP001199642">
    <property type="component" value="Chromosome"/>
</dbReference>
<organism evidence="1 2">
    <name type="scientific">Microbacterium resistens</name>
    <dbReference type="NCBI Taxonomy" id="156977"/>
    <lineage>
        <taxon>Bacteria</taxon>
        <taxon>Bacillati</taxon>
        <taxon>Actinomycetota</taxon>
        <taxon>Actinomycetes</taxon>
        <taxon>Micrococcales</taxon>
        <taxon>Microbacteriaceae</taxon>
        <taxon>Microbacterium</taxon>
    </lineage>
</organism>
<sequence length="52" mass="5553">MDAIVFLLILAAAVAALRARRTWVVLCFVAVAFGMATALFLHHVTDPLGVSL</sequence>
<keyword evidence="2" id="KW-1185">Reference proteome</keyword>
<dbReference type="InterPro" id="IPR046035">
    <property type="entry name" value="DUF5993"/>
</dbReference>
<reference evidence="1 2" key="1">
    <citation type="submission" date="2023-01" db="EMBL/GenBank/DDBJ databases">
        <title>Characterization of estradiol degrading bacteria Microbacterium sp. MZT7 and reveal degrading genes through genome analysis.</title>
        <authorList>
            <person name="Hao P."/>
            <person name="Gao Y."/>
        </authorList>
    </citation>
    <scope>NUCLEOTIDE SEQUENCE [LARGE SCALE GENOMIC DNA]</scope>
    <source>
        <strain evidence="1 2">MZT7</strain>
    </source>
</reference>
<dbReference type="EMBL" id="CP082781">
    <property type="protein sequence ID" value="UGS26764.1"/>
    <property type="molecule type" value="Genomic_DNA"/>
</dbReference>
<dbReference type="RefSeq" id="WP_157518237.1">
    <property type="nucleotide sequence ID" value="NZ_CP082781.1"/>
</dbReference>
<protein>
    <submittedName>
        <fullName evidence="1">DUF5993 family protein</fullName>
    </submittedName>
</protein>